<dbReference type="EMBL" id="RQJO01000007">
    <property type="protein sequence ID" value="RRB07063.1"/>
    <property type="molecule type" value="Genomic_DNA"/>
</dbReference>
<keyword evidence="2 5" id="KW-0436">Ligase</keyword>
<dbReference type="InterPro" id="IPR025110">
    <property type="entry name" value="AMP-bd_C"/>
</dbReference>
<dbReference type="Pfam" id="PF13193">
    <property type="entry name" value="AMP-binding_C"/>
    <property type="match status" value="1"/>
</dbReference>
<comment type="caution">
    <text evidence="5">The sequence shown here is derived from an EMBL/GenBank/DDBJ whole genome shotgun (WGS) entry which is preliminary data.</text>
</comment>
<keyword evidence="6" id="KW-1185">Reference proteome</keyword>
<dbReference type="InterPro" id="IPR000873">
    <property type="entry name" value="AMP-dep_synth/lig_dom"/>
</dbReference>
<comment type="similarity">
    <text evidence="1">Belongs to the ATP-dependent AMP-binding enzyme family.</text>
</comment>
<dbReference type="GO" id="GO:0006631">
    <property type="term" value="P:fatty acid metabolic process"/>
    <property type="evidence" value="ECO:0007669"/>
    <property type="project" value="TreeGrafter"/>
</dbReference>
<accession>A0A3P1C1X1</accession>
<protein>
    <submittedName>
        <fullName evidence="5">O-succinylbenzoic acid--CoA ligase</fullName>
    </submittedName>
</protein>
<evidence type="ECO:0000313" key="6">
    <source>
        <dbReference type="Proteomes" id="UP000271925"/>
    </source>
</evidence>
<proteinExistence type="inferred from homology"/>
<evidence type="ECO:0000256" key="2">
    <source>
        <dbReference type="ARBA" id="ARBA00022598"/>
    </source>
</evidence>
<dbReference type="AlphaFoldDB" id="A0A3P1C1X1"/>
<dbReference type="GO" id="GO:0031956">
    <property type="term" value="F:medium-chain fatty acid-CoA ligase activity"/>
    <property type="evidence" value="ECO:0007669"/>
    <property type="project" value="TreeGrafter"/>
</dbReference>
<evidence type="ECO:0000259" key="4">
    <source>
        <dbReference type="Pfam" id="PF13193"/>
    </source>
</evidence>
<dbReference type="OrthoDB" id="8870348at2"/>
<evidence type="ECO:0000259" key="3">
    <source>
        <dbReference type="Pfam" id="PF00501"/>
    </source>
</evidence>
<gene>
    <name evidence="5" type="ORF">EHT25_04580</name>
</gene>
<name>A0A3P1C1X1_9BACT</name>
<reference evidence="5 6" key="1">
    <citation type="submission" date="2018-11" db="EMBL/GenBank/DDBJ databases">
        <authorList>
            <person name="Zhou Z."/>
            <person name="Wang G."/>
        </authorList>
    </citation>
    <scope>NUCLEOTIDE SEQUENCE [LARGE SCALE GENOMIC DNA]</scope>
    <source>
        <strain evidence="5 6">KCTC52004</strain>
    </source>
</reference>
<organism evidence="5 6">
    <name type="scientific">Larkinella rosea</name>
    <dbReference type="NCBI Taxonomy" id="2025312"/>
    <lineage>
        <taxon>Bacteria</taxon>
        <taxon>Pseudomonadati</taxon>
        <taxon>Bacteroidota</taxon>
        <taxon>Cytophagia</taxon>
        <taxon>Cytophagales</taxon>
        <taxon>Spirosomataceae</taxon>
        <taxon>Larkinella</taxon>
    </lineage>
</organism>
<dbReference type="InterPro" id="IPR045851">
    <property type="entry name" value="AMP-bd_C_sf"/>
</dbReference>
<dbReference type="Gene3D" id="3.30.300.30">
    <property type="match status" value="1"/>
</dbReference>
<dbReference type="InterPro" id="IPR042099">
    <property type="entry name" value="ANL_N_sf"/>
</dbReference>
<dbReference type="PANTHER" id="PTHR43201">
    <property type="entry name" value="ACYL-COA SYNTHETASE"/>
    <property type="match status" value="1"/>
</dbReference>
<dbReference type="PANTHER" id="PTHR43201:SF5">
    <property type="entry name" value="MEDIUM-CHAIN ACYL-COA LIGASE ACSF2, MITOCHONDRIAL"/>
    <property type="match status" value="1"/>
</dbReference>
<dbReference type="Gene3D" id="3.40.50.12780">
    <property type="entry name" value="N-terminal domain of ligase-like"/>
    <property type="match status" value="1"/>
</dbReference>
<evidence type="ECO:0000313" key="5">
    <source>
        <dbReference type="EMBL" id="RRB07063.1"/>
    </source>
</evidence>
<feature type="domain" description="AMP-binding enzyme C-terminal" evidence="4">
    <location>
        <begin position="279"/>
        <end position="339"/>
    </location>
</feature>
<sequence>MRIAPGNLPDPQTDYEAKSIAFCRAWISGQTEFTLSTSGSTGTPKPIRLTRRQMVASARLTGHTFGLKPGDRALVCLHVDYIAGIMMLVRGLELGLILTIIEPASNPIDAVLAENESIDFAAFVPLQLHTMLDAASESLPVLNQMKAILVGGAAVDHALAERLQAIEAPVFSTYGMTETVSHIAVRRLNGPNRTDVFRMLPGVEWGLDERNCLFIKAAATDFAVVQTNDVVEVIDSFHFRLVGRADSIINSGGVKVQPELVEKIISKVLMKEAIPSRFFVYGLPDERLGQQVALFVEQTTWDENRIEQLKIAVRAEMGPYAVPRKVIFLPVFAETPTGKIDKKAIASQLRF</sequence>
<dbReference type="Proteomes" id="UP000271925">
    <property type="component" value="Unassembled WGS sequence"/>
</dbReference>
<dbReference type="SUPFAM" id="SSF56801">
    <property type="entry name" value="Acetyl-CoA synthetase-like"/>
    <property type="match status" value="1"/>
</dbReference>
<dbReference type="RefSeq" id="WP_124871301.1">
    <property type="nucleotide sequence ID" value="NZ_RQJO01000007.1"/>
</dbReference>
<dbReference type="Pfam" id="PF00501">
    <property type="entry name" value="AMP-binding"/>
    <property type="match status" value="1"/>
</dbReference>
<feature type="domain" description="AMP-dependent synthetase/ligase" evidence="3">
    <location>
        <begin position="37"/>
        <end position="204"/>
    </location>
</feature>
<evidence type="ECO:0000256" key="1">
    <source>
        <dbReference type="ARBA" id="ARBA00006432"/>
    </source>
</evidence>